<feature type="domain" description="Pterin-binding" evidence="1">
    <location>
        <begin position="132"/>
        <end position="371"/>
    </location>
</feature>
<dbReference type="Proteomes" id="UP000000391">
    <property type="component" value="Chromosome"/>
</dbReference>
<dbReference type="InterPro" id="IPR000489">
    <property type="entry name" value="Pterin-binding_dom"/>
</dbReference>
<dbReference type="InterPro" id="IPR011005">
    <property type="entry name" value="Dihydropteroate_synth-like_sf"/>
</dbReference>
<reference evidence="2 3" key="1">
    <citation type="submission" date="2010-06" db="EMBL/GenBank/DDBJ databases">
        <title>Complete sequence chromosome of Methanohalobium evestigatum Z-7303.</title>
        <authorList>
            <consortium name="US DOE Joint Genome Institute"/>
            <person name="Lucas S."/>
            <person name="Copeland A."/>
            <person name="Lapidus A."/>
            <person name="Cheng J.-F."/>
            <person name="Bruce D."/>
            <person name="Goodwin L."/>
            <person name="Pitluck S."/>
            <person name="Saunders E."/>
            <person name="Detter J.C."/>
            <person name="Han C."/>
            <person name="Tapia R."/>
            <person name="Land M."/>
            <person name="Hauser L."/>
            <person name="Kyrpides N."/>
            <person name="Mikhailova N."/>
            <person name="Sieprawska-Lupa M."/>
            <person name="Whitman W.B."/>
            <person name="Anderson I."/>
            <person name="Woyke T."/>
        </authorList>
    </citation>
    <scope>NUCLEOTIDE SEQUENCE [LARGE SCALE GENOMIC DNA]</scope>
    <source>
        <strain evidence="3">ATCC BAA-1072 / DSM 3721 / NBRC 107634 / OCM 161 / Z-7303</strain>
    </source>
</reference>
<dbReference type="InterPro" id="IPR045031">
    <property type="entry name" value="DHP_synth-like"/>
</dbReference>
<dbReference type="OrthoDB" id="70327at2157"/>
<dbReference type="GeneID" id="9347193"/>
<keyword evidence="3" id="KW-1185">Reference proteome</keyword>
<dbReference type="PANTHER" id="PTHR20941:SF1">
    <property type="entry name" value="FOLIC ACID SYNTHESIS PROTEIN FOL1"/>
    <property type="match status" value="1"/>
</dbReference>
<organism evidence="2 3">
    <name type="scientific">Methanohalobium evestigatum (strain ATCC BAA-1072 / DSM 3721 / NBRC 107634 / OCM 161 / Z-7303)</name>
    <dbReference type="NCBI Taxonomy" id="644295"/>
    <lineage>
        <taxon>Archaea</taxon>
        <taxon>Methanobacteriati</taxon>
        <taxon>Methanobacteriota</taxon>
        <taxon>Stenosarchaea group</taxon>
        <taxon>Methanomicrobia</taxon>
        <taxon>Methanosarcinales</taxon>
        <taxon>Methanosarcinaceae</taxon>
        <taxon>Methanohalobium</taxon>
    </lineage>
</organism>
<dbReference type="AlphaFoldDB" id="D7E9Y0"/>
<dbReference type="GO" id="GO:0004156">
    <property type="term" value="F:dihydropteroate synthase activity"/>
    <property type="evidence" value="ECO:0007669"/>
    <property type="project" value="TreeGrafter"/>
</dbReference>
<accession>D7E9Y0</accession>
<dbReference type="RefSeq" id="WP_013194967.1">
    <property type="nucleotide sequence ID" value="NC_014253.1"/>
</dbReference>
<sequence>MKILVVTGYLAEQTVKNAVNSGADVLVLDTDIAAFITPNKLLQVMEKRKLKDKYDIVFVPGIVSGDFTKVEMEMGCSVYLGPKHAYDLDFVIPSAENFKFSKVKPACELLSDVRRKKAIEQIQNIEDNSTSAFKVGELKIGGNSRMKVMGEVVNATGMDGLTLKNRILSFIDKGADIIDIGVSMDATPEEVINAVEIAKGISSVPLSIDTLDSELISSALDSGIDIVLSLDGSNIEDVGYKVAENDVSAVVIPDVGVDEDRRLESLIKNIKSVMEMGVTHVIADPVLDSIGYGIDKSINRYKKVCDMYPEVPLFFGAGNVTELIDADSVGINASLTGIANDLGASILFTPELSDKTQDSISELKTSSYMMALASERKTPPKDLGLDLLVLKEKRRHPDSTVPDNFLQAKESGSWQLDPVGCFRIKIATNLNYSERCIVVEHEKTCIVGKTANEILDTILDMELVSTLEHAGYLGRELKKAELALKFNRSYSQDDEF</sequence>
<dbReference type="Pfam" id="PF14251">
    <property type="entry name" value="PterinBD-DUF4346"/>
    <property type="match status" value="1"/>
</dbReference>
<dbReference type="PROSITE" id="PS50972">
    <property type="entry name" value="PTERIN_BINDING"/>
    <property type="match status" value="1"/>
</dbReference>
<dbReference type="PANTHER" id="PTHR20941">
    <property type="entry name" value="FOLATE SYNTHESIS PROTEINS"/>
    <property type="match status" value="1"/>
</dbReference>
<dbReference type="NCBIfam" id="TIGR00284">
    <property type="entry name" value="dihydropteroate synthase-like protein"/>
    <property type="match status" value="1"/>
</dbReference>
<proteinExistence type="predicted"/>
<protein>
    <submittedName>
        <fullName evidence="2">Dihydropteroate synthase-related protein</fullName>
    </submittedName>
</protein>
<evidence type="ECO:0000313" key="2">
    <source>
        <dbReference type="EMBL" id="ADI74402.1"/>
    </source>
</evidence>
<dbReference type="InterPro" id="IPR025595">
    <property type="entry name" value="PterinBD-DUF4346"/>
</dbReference>
<evidence type="ECO:0000313" key="3">
    <source>
        <dbReference type="Proteomes" id="UP000000391"/>
    </source>
</evidence>
<dbReference type="HOGENOM" id="CLU_041129_0_0_2"/>
<evidence type="ECO:0000259" key="1">
    <source>
        <dbReference type="PROSITE" id="PS50972"/>
    </source>
</evidence>
<dbReference type="KEGG" id="mev:Metev_1553"/>
<dbReference type="InterPro" id="IPR005236">
    <property type="entry name" value="Dihydropt_synth"/>
</dbReference>
<gene>
    <name evidence="2" type="ordered locus">Metev_1553</name>
</gene>
<dbReference type="STRING" id="644295.Metev_1553"/>
<dbReference type="EMBL" id="CP002069">
    <property type="protein sequence ID" value="ADI74402.1"/>
    <property type="molecule type" value="Genomic_DNA"/>
</dbReference>
<name>D7E9Y0_METEZ</name>
<dbReference type="GO" id="GO:0046654">
    <property type="term" value="P:tetrahydrofolate biosynthetic process"/>
    <property type="evidence" value="ECO:0007669"/>
    <property type="project" value="TreeGrafter"/>
</dbReference>
<dbReference type="SUPFAM" id="SSF51717">
    <property type="entry name" value="Dihydropteroate synthetase-like"/>
    <property type="match status" value="1"/>
</dbReference>
<dbReference type="Gene3D" id="3.20.20.20">
    <property type="entry name" value="Dihydropteroate synthase-like"/>
    <property type="match status" value="1"/>
</dbReference>
<dbReference type="Pfam" id="PF00809">
    <property type="entry name" value="Pterin_bind"/>
    <property type="match status" value="1"/>
</dbReference>